<organism evidence="3 4">
    <name type="scientific">Rhizobium leguminosarum</name>
    <dbReference type="NCBI Taxonomy" id="384"/>
    <lineage>
        <taxon>Bacteria</taxon>
        <taxon>Pseudomonadati</taxon>
        <taxon>Pseudomonadota</taxon>
        <taxon>Alphaproteobacteria</taxon>
        <taxon>Hyphomicrobiales</taxon>
        <taxon>Rhizobiaceae</taxon>
        <taxon>Rhizobium/Agrobacterium group</taxon>
        <taxon>Rhizobium</taxon>
    </lineage>
</organism>
<dbReference type="InterPro" id="IPR036397">
    <property type="entry name" value="RNaseH_sf"/>
</dbReference>
<dbReference type="GO" id="GO:0015074">
    <property type="term" value="P:DNA integration"/>
    <property type="evidence" value="ECO:0007669"/>
    <property type="project" value="InterPro"/>
</dbReference>
<reference evidence="3 4" key="1">
    <citation type="submission" date="2019-12" db="EMBL/GenBank/DDBJ databases">
        <title>Rhizobium genotypes associated with high levels of biological nitrogen fixation by grain legumes in a temperate-maritime cropping system.</title>
        <authorList>
            <person name="Maluk M."/>
            <person name="Francesc Ferrando Molina F."/>
            <person name="Lopez Del Egido L."/>
            <person name="Lafos M."/>
            <person name="Langarica-Fuentes A."/>
            <person name="Gebre Yohannes G."/>
            <person name="Young M.W."/>
            <person name="Martin P."/>
            <person name="Gantlett R."/>
            <person name="Kenicer G."/>
            <person name="Hawes C."/>
            <person name="Begg G.S."/>
            <person name="Quilliam R.S."/>
            <person name="Squire G.R."/>
            <person name="Poole P.S."/>
            <person name="Young P.W."/>
            <person name="Iannetta P.M."/>
            <person name="James E.K."/>
        </authorList>
    </citation>
    <scope>NUCLEOTIDE SEQUENCE [LARGE SCALE GENOMIC DNA]</scope>
    <source>
        <strain evidence="3 4">JHI1096</strain>
    </source>
</reference>
<dbReference type="Gene3D" id="3.30.420.10">
    <property type="entry name" value="Ribonuclease H-like superfamily/Ribonuclease H"/>
    <property type="match status" value="1"/>
</dbReference>
<dbReference type="EMBL" id="WUEZ01000039">
    <property type="protein sequence ID" value="NEI37715.1"/>
    <property type="molecule type" value="Genomic_DNA"/>
</dbReference>
<feature type="region of interest" description="Disordered" evidence="1">
    <location>
        <begin position="248"/>
        <end position="268"/>
    </location>
</feature>
<protein>
    <submittedName>
        <fullName evidence="3">DDE-type integrase/transposase/recombinase</fullName>
    </submittedName>
</protein>
<feature type="domain" description="Integrase catalytic" evidence="2">
    <location>
        <begin position="276"/>
        <end position="421"/>
    </location>
</feature>
<dbReference type="InterPro" id="IPR001584">
    <property type="entry name" value="Integrase_cat-core"/>
</dbReference>
<dbReference type="InterPro" id="IPR012337">
    <property type="entry name" value="RNaseH-like_sf"/>
</dbReference>
<accession>A0A6P0BD42</accession>
<evidence type="ECO:0000313" key="3">
    <source>
        <dbReference type="EMBL" id="NEI37715.1"/>
    </source>
</evidence>
<dbReference type="RefSeq" id="WP_164578550.1">
    <property type="nucleotide sequence ID" value="NZ_WUEZ01000039.1"/>
</dbReference>
<sequence length="765" mass="87470">MTLKLPRGDCYRIPHEKGGTRDYSFAKKAGKNLIFVDGTTLRPVPFDEQTFAKMIHEKVAVRQLSSNWLDRIDIHALMDPTLENTPKETRKKIKRAQSKVAEAAMYRFYVVLWDKTPEDKKSRSADGYTDFIEAHYQAALNAGHFHKPSYSAFRRALEKSTPHERELVDLISKRGNHNKWVWDDLWVVQKLGEAVDEFYSEGCPKPADLQDVVVKFLGQAIEEQRARRERGEKKLKYPKRTAVENHIRGQETKERLARRDPKKAQRIYGGRGEGATAEFPLQRVQVDQSRLDQWINIYNEDGNVEDRKRPWLVSIIDVYSRSILAAILTFDDPSTYTVQLAIKQMLRPKTFLIERFGTKKGATDAWGQPKEVTFDNGVENPGLSMRLLFADAGIDMEVAPIETPQAKAIVERGFQTYNQGVWHSAPGGIPYKPHAVPDRRLKPEEKAQWALDYATGVMWHWIVNVHHLRRNRTLEGIPARLWSEKVNDPMVGRSVSKRLDLVDIICGTRLRLRIDGSGVLHEGHIFHHPKVTEDFLKATLPEEKRRSRGKRGKVEIEAIVYPHDCSHIYVVDHVLHRYVRLPNSKPRFAQGLSWAEAKLIKASDRRLDKHFVDEEDLILAKYEFLKMRDGARAAARAERAILQAKKRAKRAAQDEELVVFTLIEGDYVETGTIEPTVRGDAPYDVPQEMPAMVRESSLIPHKDQPRNAQKAKETRKTNDLIKELREAAKAPVDMEPVRAVGANHHALPVINDPSAFLDALSADLD</sequence>
<name>A0A6P0BD42_RHILE</name>
<evidence type="ECO:0000259" key="2">
    <source>
        <dbReference type="PROSITE" id="PS50994"/>
    </source>
</evidence>
<dbReference type="PROSITE" id="PS50994">
    <property type="entry name" value="INTEGRASE"/>
    <property type="match status" value="1"/>
</dbReference>
<dbReference type="AlphaFoldDB" id="A0A6P0BD42"/>
<dbReference type="SUPFAM" id="SSF53098">
    <property type="entry name" value="Ribonuclease H-like"/>
    <property type="match status" value="1"/>
</dbReference>
<dbReference type="GO" id="GO:0003676">
    <property type="term" value="F:nucleic acid binding"/>
    <property type="evidence" value="ECO:0007669"/>
    <property type="project" value="InterPro"/>
</dbReference>
<comment type="caution">
    <text evidence="3">The sequence shown here is derived from an EMBL/GenBank/DDBJ whole genome shotgun (WGS) entry which is preliminary data.</text>
</comment>
<gene>
    <name evidence="3" type="ORF">GR204_27765</name>
</gene>
<evidence type="ECO:0000256" key="1">
    <source>
        <dbReference type="SAM" id="MobiDB-lite"/>
    </source>
</evidence>
<evidence type="ECO:0000313" key="4">
    <source>
        <dbReference type="Proteomes" id="UP000471560"/>
    </source>
</evidence>
<dbReference type="Proteomes" id="UP000471560">
    <property type="component" value="Unassembled WGS sequence"/>
</dbReference>
<proteinExistence type="predicted"/>
<feature type="compositionally biased region" description="Basic and acidic residues" evidence="1">
    <location>
        <begin position="248"/>
        <end position="263"/>
    </location>
</feature>